<dbReference type="AlphaFoldDB" id="A0A8H4JMY0"/>
<organism evidence="1 2">
    <name type="scientific">Fusarium acutatum</name>
    <dbReference type="NCBI Taxonomy" id="78861"/>
    <lineage>
        <taxon>Eukaryota</taxon>
        <taxon>Fungi</taxon>
        <taxon>Dikarya</taxon>
        <taxon>Ascomycota</taxon>
        <taxon>Pezizomycotina</taxon>
        <taxon>Sordariomycetes</taxon>
        <taxon>Hypocreomycetidae</taxon>
        <taxon>Hypocreales</taxon>
        <taxon>Nectriaceae</taxon>
        <taxon>Fusarium</taxon>
        <taxon>Fusarium fujikuroi species complex</taxon>
    </lineage>
</organism>
<name>A0A8H4JMY0_9HYPO</name>
<dbReference type="OrthoDB" id="5240800at2759"/>
<protein>
    <recommendedName>
        <fullName evidence="3">FAD-binding FR-type domain-containing protein</fullName>
    </recommendedName>
</protein>
<dbReference type="Proteomes" id="UP000536711">
    <property type="component" value="Unassembled WGS sequence"/>
</dbReference>
<dbReference type="EMBL" id="JAADJF010000195">
    <property type="protein sequence ID" value="KAF4434901.1"/>
    <property type="molecule type" value="Genomic_DNA"/>
</dbReference>
<accession>A0A8H4JMY0</accession>
<evidence type="ECO:0008006" key="3">
    <source>
        <dbReference type="Google" id="ProtNLM"/>
    </source>
</evidence>
<proteinExistence type="predicted"/>
<sequence>MSVNGTNGDSPSLGELKHISSTRLTPSLSIHTFSILTNHEFSRSFRPSQHLTLQFPPDLDPVSGPQNLSDQERCLSFTPFHLQYAEDGTIESISLMARNGRVTGLLGLPRPRGPLVAKIVEVGGGFPSEVLQQPAQASCIAGGTGIAPFIAMAAAKNCSSSTNELKPSLICSIRGDDFGVVEYLWDHEMLYPRDWSVVRIFVTPGEETGGMASGKPQSWWHQRFKELLHDHNDSDVFRLGRMEKEDLEGLSRDTDGPVLFCGSKQLEWQVKMWFLGKKDIHFTER</sequence>
<comment type="caution">
    <text evidence="1">The sequence shown here is derived from an EMBL/GenBank/DDBJ whole genome shotgun (WGS) entry which is preliminary data.</text>
</comment>
<reference evidence="1 2" key="1">
    <citation type="submission" date="2020-01" db="EMBL/GenBank/DDBJ databases">
        <title>Identification and distribution of gene clusters putatively required for synthesis of sphingolipid metabolism inhibitors in phylogenetically diverse species of the filamentous fungus Fusarium.</title>
        <authorList>
            <person name="Kim H.-S."/>
            <person name="Busman M."/>
            <person name="Brown D.W."/>
            <person name="Divon H."/>
            <person name="Uhlig S."/>
            <person name="Proctor R.H."/>
        </authorList>
    </citation>
    <scope>NUCLEOTIDE SEQUENCE [LARGE SCALE GENOMIC DNA]</scope>
    <source>
        <strain evidence="1 2">NRRL 13308</strain>
    </source>
</reference>
<dbReference type="InterPro" id="IPR039261">
    <property type="entry name" value="FNR_nucleotide-bd"/>
</dbReference>
<dbReference type="Gene3D" id="3.40.50.80">
    <property type="entry name" value="Nucleotide-binding domain of ferredoxin-NADP reductase (FNR) module"/>
    <property type="match status" value="1"/>
</dbReference>
<gene>
    <name evidence="1" type="ORF">FACUT_7561</name>
</gene>
<dbReference type="SUPFAM" id="SSF52343">
    <property type="entry name" value="Ferredoxin reductase-like, C-terminal NADP-linked domain"/>
    <property type="match status" value="1"/>
</dbReference>
<evidence type="ECO:0000313" key="1">
    <source>
        <dbReference type="EMBL" id="KAF4434901.1"/>
    </source>
</evidence>
<keyword evidence="2" id="KW-1185">Reference proteome</keyword>
<evidence type="ECO:0000313" key="2">
    <source>
        <dbReference type="Proteomes" id="UP000536711"/>
    </source>
</evidence>